<dbReference type="PANTHER" id="PTHR13538">
    <property type="entry name" value="N-ACETYLTRANSFERASE 6"/>
    <property type="match status" value="1"/>
</dbReference>
<dbReference type="RefSeq" id="WP_246562777.1">
    <property type="nucleotide sequence ID" value="NZ_CBCRYX010000004.1"/>
</dbReference>
<dbReference type="PROSITE" id="PS51186">
    <property type="entry name" value="GNAT"/>
    <property type="match status" value="1"/>
</dbReference>
<comment type="caution">
    <text evidence="2">The sequence shown here is derived from an EMBL/GenBank/DDBJ whole genome shotgun (WGS) entry which is preliminary data.</text>
</comment>
<evidence type="ECO:0000259" key="1">
    <source>
        <dbReference type="PROSITE" id="PS51186"/>
    </source>
</evidence>
<evidence type="ECO:0000313" key="2">
    <source>
        <dbReference type="EMBL" id="MBB5176085.1"/>
    </source>
</evidence>
<dbReference type="GO" id="GO:1905502">
    <property type="term" value="F:acetyl-CoA binding"/>
    <property type="evidence" value="ECO:0007669"/>
    <property type="project" value="TreeGrafter"/>
</dbReference>
<dbReference type="Gene3D" id="3.40.630.30">
    <property type="match status" value="1"/>
</dbReference>
<dbReference type="Proteomes" id="UP000579136">
    <property type="component" value="Unassembled WGS sequence"/>
</dbReference>
<evidence type="ECO:0000313" key="3">
    <source>
        <dbReference type="Proteomes" id="UP000579136"/>
    </source>
</evidence>
<dbReference type="GO" id="GO:0005737">
    <property type="term" value="C:cytoplasm"/>
    <property type="evidence" value="ECO:0007669"/>
    <property type="project" value="TreeGrafter"/>
</dbReference>
<protein>
    <submittedName>
        <fullName evidence="2">GNAT family N-acyltransferase</fullName>
    </submittedName>
</protein>
<keyword evidence="3" id="KW-1185">Reference proteome</keyword>
<sequence>MTDINIYITDEEKYYNDCVNIRKRVFVEEQGVPEDKELDEYEKESLNVLLLFNDSPAGTVRYRKIDDSTIKVERMAVLKEYRGMGFGNNLMNFVHVHARQSGYHWAKLGAQTHAIKFYTNLGYEESSKEYMDVGIPHIDMIKKL</sequence>
<dbReference type="InterPro" id="IPR039840">
    <property type="entry name" value="NAA80"/>
</dbReference>
<accession>A0A9Q2D011</accession>
<dbReference type="CDD" id="cd04301">
    <property type="entry name" value="NAT_SF"/>
    <property type="match status" value="1"/>
</dbReference>
<gene>
    <name evidence="2" type="ORF">HNQ45_000972</name>
</gene>
<dbReference type="AlphaFoldDB" id="A0A9Q2D011"/>
<dbReference type="InterPro" id="IPR016181">
    <property type="entry name" value="Acyl_CoA_acyltransferase"/>
</dbReference>
<dbReference type="GO" id="GO:0008080">
    <property type="term" value="F:N-acetyltransferase activity"/>
    <property type="evidence" value="ECO:0007669"/>
    <property type="project" value="InterPro"/>
</dbReference>
<name>A0A9Q2D011_9STAP</name>
<organism evidence="2 3">
    <name type="scientific">Nosocomiicoccus ampullae</name>
    <dbReference type="NCBI Taxonomy" id="489910"/>
    <lineage>
        <taxon>Bacteria</taxon>
        <taxon>Bacillati</taxon>
        <taxon>Bacillota</taxon>
        <taxon>Bacilli</taxon>
        <taxon>Bacillales</taxon>
        <taxon>Staphylococcaceae</taxon>
        <taxon>Nosocomiicoccus</taxon>
    </lineage>
</organism>
<dbReference type="Pfam" id="PF13673">
    <property type="entry name" value="Acetyltransf_10"/>
    <property type="match status" value="1"/>
</dbReference>
<dbReference type="SUPFAM" id="SSF55729">
    <property type="entry name" value="Acyl-CoA N-acyltransferases (Nat)"/>
    <property type="match status" value="1"/>
</dbReference>
<dbReference type="PANTHER" id="PTHR13538:SF4">
    <property type="entry name" value="N-ALPHA-ACETYLTRANSFERASE 80"/>
    <property type="match status" value="1"/>
</dbReference>
<dbReference type="EMBL" id="JACHHF010000005">
    <property type="protein sequence ID" value="MBB5176085.1"/>
    <property type="molecule type" value="Genomic_DNA"/>
</dbReference>
<reference evidence="2 3" key="1">
    <citation type="submission" date="2020-08" db="EMBL/GenBank/DDBJ databases">
        <title>Genomic Encyclopedia of Type Strains, Phase IV (KMG-IV): sequencing the most valuable type-strain genomes for metagenomic binning, comparative biology and taxonomic classification.</title>
        <authorList>
            <person name="Goeker M."/>
        </authorList>
    </citation>
    <scope>NUCLEOTIDE SEQUENCE [LARGE SCALE GENOMIC DNA]</scope>
    <source>
        <strain evidence="2 3">DSM 19163</strain>
    </source>
</reference>
<proteinExistence type="predicted"/>
<dbReference type="InterPro" id="IPR000182">
    <property type="entry name" value="GNAT_dom"/>
</dbReference>
<feature type="domain" description="N-acetyltransferase" evidence="1">
    <location>
        <begin position="4"/>
        <end position="144"/>
    </location>
</feature>